<dbReference type="PANTHER" id="PTHR45950">
    <property type="entry name" value="HOMEOBOX-LEUCINE ZIPPER PROTEIN ATHB-14"/>
    <property type="match status" value="1"/>
</dbReference>
<dbReference type="InterPro" id="IPR044830">
    <property type="entry name" value="HD-Zip_III"/>
</dbReference>
<dbReference type="PANTHER" id="PTHR45950:SF10">
    <property type="entry name" value="HOMEOBOX-LEUCINE ZIPPER PROTEIN REVOLUTA"/>
    <property type="match status" value="1"/>
</dbReference>
<dbReference type="GO" id="GO:0003700">
    <property type="term" value="F:DNA-binding transcription factor activity"/>
    <property type="evidence" value="ECO:0007669"/>
    <property type="project" value="InterPro"/>
</dbReference>
<reference evidence="1" key="2">
    <citation type="journal article" date="2015" name="Data Brief">
        <title>Shoot transcriptome of the giant reed, Arundo donax.</title>
        <authorList>
            <person name="Barrero R.A."/>
            <person name="Guerrero F.D."/>
            <person name="Moolhuijzen P."/>
            <person name="Goolsby J.A."/>
            <person name="Tidwell J."/>
            <person name="Bellgard S.E."/>
            <person name="Bellgard M.I."/>
        </authorList>
    </citation>
    <scope>NUCLEOTIDE SEQUENCE</scope>
    <source>
        <tissue evidence="1">Shoot tissue taken approximately 20 cm above the soil surface</tissue>
    </source>
</reference>
<dbReference type="AlphaFoldDB" id="A0A0A9E4L2"/>
<protein>
    <submittedName>
        <fullName evidence="1">Uncharacterized protein</fullName>
    </submittedName>
</protein>
<proteinExistence type="predicted"/>
<accession>A0A0A9E4L2</accession>
<evidence type="ECO:0000313" key="1">
    <source>
        <dbReference type="EMBL" id="JAD95689.1"/>
    </source>
</evidence>
<name>A0A0A9E4L2_ARUDO</name>
<dbReference type="EMBL" id="GBRH01202206">
    <property type="protein sequence ID" value="JAD95689.1"/>
    <property type="molecule type" value="Transcribed_RNA"/>
</dbReference>
<organism evidence="1">
    <name type="scientific">Arundo donax</name>
    <name type="common">Giant reed</name>
    <name type="synonym">Donax arundinaceus</name>
    <dbReference type="NCBI Taxonomy" id="35708"/>
    <lineage>
        <taxon>Eukaryota</taxon>
        <taxon>Viridiplantae</taxon>
        <taxon>Streptophyta</taxon>
        <taxon>Embryophyta</taxon>
        <taxon>Tracheophyta</taxon>
        <taxon>Spermatophyta</taxon>
        <taxon>Magnoliopsida</taxon>
        <taxon>Liliopsida</taxon>
        <taxon>Poales</taxon>
        <taxon>Poaceae</taxon>
        <taxon>PACMAD clade</taxon>
        <taxon>Arundinoideae</taxon>
        <taxon>Arundineae</taxon>
        <taxon>Arundo</taxon>
    </lineage>
</organism>
<reference evidence="1" key="1">
    <citation type="submission" date="2014-09" db="EMBL/GenBank/DDBJ databases">
        <authorList>
            <person name="Magalhaes I.L.F."/>
            <person name="Oliveira U."/>
            <person name="Santos F.R."/>
            <person name="Vidigal T.H.D.A."/>
            <person name="Brescovit A.D."/>
            <person name="Santos A.J."/>
        </authorList>
    </citation>
    <scope>NUCLEOTIDE SEQUENCE</scope>
    <source>
        <tissue evidence="1">Shoot tissue taken approximately 20 cm above the soil surface</tissue>
    </source>
</reference>
<sequence length="120" mass="13526">MLLQSVPPAVLVRFLREHRSEWVDYNFDAYSASALKTSPCSLPGLWPMRFSGSQIIMPLAQTVENEEILEVVRLEEQALTQDGHLSRDIHLLKIIILCFSGFPSAVLLRIGSNIAKHCLH</sequence>